<feature type="transmembrane region" description="Helical" evidence="5">
    <location>
        <begin position="254"/>
        <end position="278"/>
    </location>
</feature>
<feature type="transmembrane region" description="Helical" evidence="5">
    <location>
        <begin position="174"/>
        <end position="192"/>
    </location>
</feature>
<dbReference type="InterPro" id="IPR005829">
    <property type="entry name" value="Sugar_transporter_CS"/>
</dbReference>
<dbReference type="InterPro" id="IPR011701">
    <property type="entry name" value="MFS"/>
</dbReference>
<dbReference type="InterPro" id="IPR020846">
    <property type="entry name" value="MFS_dom"/>
</dbReference>
<feature type="transmembrane region" description="Helical" evidence="5">
    <location>
        <begin position="290"/>
        <end position="307"/>
    </location>
</feature>
<keyword evidence="4 5" id="KW-0472">Membrane</keyword>
<feature type="transmembrane region" description="Helical" evidence="5">
    <location>
        <begin position="110"/>
        <end position="129"/>
    </location>
</feature>
<dbReference type="SUPFAM" id="SSF103473">
    <property type="entry name" value="MFS general substrate transporter"/>
    <property type="match status" value="1"/>
</dbReference>
<feature type="transmembrane region" description="Helical" evidence="5">
    <location>
        <begin position="349"/>
        <end position="374"/>
    </location>
</feature>
<feature type="transmembrane region" description="Helical" evidence="5">
    <location>
        <begin position="85"/>
        <end position="104"/>
    </location>
</feature>
<feature type="transmembrane region" description="Helical" evidence="5">
    <location>
        <begin position="20"/>
        <end position="43"/>
    </location>
</feature>
<feature type="transmembrane region" description="Helical" evidence="5">
    <location>
        <begin position="221"/>
        <end position="242"/>
    </location>
</feature>
<name>A0ABW1QXE3_9ACTN</name>
<gene>
    <name evidence="7" type="ORF">ACFPWU_05150</name>
</gene>
<sequence>MSSHTAVARAGTSSGLWPVILCWLAMTLDGFDMVVLGAVIPTLDSENALGFTTASLTSAATIGLIGVMIGAVMTGAVADRFGRRLTLVACVILFSIFTFATAFVPNKEMFIAFRFIAGLGLGACLPTALTYMSEYAKAGSASSATTRTMTGYHVGAVITSLMALWLIPHWGWESLFMIGGLAGFALVPFLWFKLPESDSFLAVKEGTVAKVKLSEVVKGRLLAVSIGIWVASFMGLLLVYGLNTWLPKIMSEAGYSVSGGVALLLTLNVGAVIGLFVSGKVADERGNKKAVLVWFGVAAVALALLSIKIESQFVVYAAVLLAGVFVFSAQVLVYAFTAHLYPARIRATALGMSAGVGRVGAIMGPTLGGAMVGAGVAYPWGFYAFAAAAAIAFVALFFVPAHLPLDEKAPADA</sequence>
<dbReference type="PROSITE" id="PS50850">
    <property type="entry name" value="MFS"/>
    <property type="match status" value="1"/>
</dbReference>
<keyword evidence="8" id="KW-1185">Reference proteome</keyword>
<feature type="domain" description="Major facilitator superfamily (MFS) profile" evidence="6">
    <location>
        <begin position="18"/>
        <end position="404"/>
    </location>
</feature>
<evidence type="ECO:0000256" key="3">
    <source>
        <dbReference type="ARBA" id="ARBA00022989"/>
    </source>
</evidence>
<organism evidence="7 8">
    <name type="scientific">Nocardioides yefusunii</name>
    <dbReference type="NCBI Taxonomy" id="2500546"/>
    <lineage>
        <taxon>Bacteria</taxon>
        <taxon>Bacillati</taxon>
        <taxon>Actinomycetota</taxon>
        <taxon>Actinomycetes</taxon>
        <taxon>Propionibacteriales</taxon>
        <taxon>Nocardioidaceae</taxon>
        <taxon>Nocardioides</taxon>
    </lineage>
</organism>
<dbReference type="Pfam" id="PF07690">
    <property type="entry name" value="MFS_1"/>
    <property type="match status" value="1"/>
</dbReference>
<keyword evidence="3 5" id="KW-1133">Transmembrane helix</keyword>
<feature type="transmembrane region" description="Helical" evidence="5">
    <location>
        <begin position="380"/>
        <end position="399"/>
    </location>
</feature>
<dbReference type="EMBL" id="JBHSQI010000002">
    <property type="protein sequence ID" value="MFC6153048.1"/>
    <property type="molecule type" value="Genomic_DNA"/>
</dbReference>
<dbReference type="Gene3D" id="1.20.1250.20">
    <property type="entry name" value="MFS general substrate transporter like domains"/>
    <property type="match status" value="2"/>
</dbReference>
<protein>
    <submittedName>
        <fullName evidence="7">MFS transporter</fullName>
    </submittedName>
</protein>
<comment type="subcellular location">
    <subcellularLocation>
        <location evidence="1">Cell membrane</location>
        <topology evidence="1">Multi-pass membrane protein</topology>
    </subcellularLocation>
</comment>
<feature type="transmembrane region" description="Helical" evidence="5">
    <location>
        <begin position="49"/>
        <end position="73"/>
    </location>
</feature>
<dbReference type="CDD" id="cd17365">
    <property type="entry name" value="MFS_PcaK_like"/>
    <property type="match status" value="1"/>
</dbReference>
<evidence type="ECO:0000313" key="8">
    <source>
        <dbReference type="Proteomes" id="UP001596098"/>
    </source>
</evidence>
<evidence type="ECO:0000256" key="5">
    <source>
        <dbReference type="SAM" id="Phobius"/>
    </source>
</evidence>
<accession>A0ABW1QXE3</accession>
<feature type="transmembrane region" description="Helical" evidence="5">
    <location>
        <begin position="150"/>
        <end position="168"/>
    </location>
</feature>
<feature type="transmembrane region" description="Helical" evidence="5">
    <location>
        <begin position="313"/>
        <end position="337"/>
    </location>
</feature>
<evidence type="ECO:0000256" key="1">
    <source>
        <dbReference type="ARBA" id="ARBA00004651"/>
    </source>
</evidence>
<dbReference type="InterPro" id="IPR036259">
    <property type="entry name" value="MFS_trans_sf"/>
</dbReference>
<proteinExistence type="predicted"/>
<dbReference type="PANTHER" id="PTHR23508">
    <property type="entry name" value="CARBOXYLIC ACID TRANSPORTER PROTEIN HOMOLOG"/>
    <property type="match status" value="1"/>
</dbReference>
<keyword evidence="2 5" id="KW-0812">Transmembrane</keyword>
<evidence type="ECO:0000313" key="7">
    <source>
        <dbReference type="EMBL" id="MFC6153048.1"/>
    </source>
</evidence>
<comment type="caution">
    <text evidence="7">The sequence shown here is derived from an EMBL/GenBank/DDBJ whole genome shotgun (WGS) entry which is preliminary data.</text>
</comment>
<dbReference type="RefSeq" id="WP_128219345.1">
    <property type="nucleotide sequence ID" value="NZ_CP034929.1"/>
</dbReference>
<reference evidence="8" key="1">
    <citation type="journal article" date="2019" name="Int. J. Syst. Evol. Microbiol.">
        <title>The Global Catalogue of Microorganisms (GCM) 10K type strain sequencing project: providing services to taxonomists for standard genome sequencing and annotation.</title>
        <authorList>
            <consortium name="The Broad Institute Genomics Platform"/>
            <consortium name="The Broad Institute Genome Sequencing Center for Infectious Disease"/>
            <person name="Wu L."/>
            <person name="Ma J."/>
        </authorList>
    </citation>
    <scope>NUCLEOTIDE SEQUENCE [LARGE SCALE GENOMIC DNA]</scope>
    <source>
        <strain evidence="8">DFY28</strain>
    </source>
</reference>
<dbReference type="Proteomes" id="UP001596098">
    <property type="component" value="Unassembled WGS sequence"/>
</dbReference>
<evidence type="ECO:0000256" key="4">
    <source>
        <dbReference type="ARBA" id="ARBA00023136"/>
    </source>
</evidence>
<dbReference type="PANTHER" id="PTHR23508:SF10">
    <property type="entry name" value="CARBOXYLIC ACID TRANSPORTER PROTEIN HOMOLOG"/>
    <property type="match status" value="1"/>
</dbReference>
<dbReference type="PROSITE" id="PS00216">
    <property type="entry name" value="SUGAR_TRANSPORT_1"/>
    <property type="match status" value="1"/>
</dbReference>
<evidence type="ECO:0000256" key="2">
    <source>
        <dbReference type="ARBA" id="ARBA00022692"/>
    </source>
</evidence>
<evidence type="ECO:0000259" key="6">
    <source>
        <dbReference type="PROSITE" id="PS50850"/>
    </source>
</evidence>